<dbReference type="AlphaFoldDB" id="A0A6J6II51"/>
<protein>
    <submittedName>
        <fullName evidence="2">Unannotated protein</fullName>
    </submittedName>
</protein>
<reference evidence="2" key="1">
    <citation type="submission" date="2020-05" db="EMBL/GenBank/DDBJ databases">
        <authorList>
            <person name="Chiriac C."/>
            <person name="Salcher M."/>
            <person name="Ghai R."/>
            <person name="Kavagutti S V."/>
        </authorList>
    </citation>
    <scope>NUCLEOTIDE SEQUENCE</scope>
</reference>
<accession>A0A6J6II51</accession>
<feature type="transmembrane region" description="Helical" evidence="1">
    <location>
        <begin position="49"/>
        <end position="72"/>
    </location>
</feature>
<evidence type="ECO:0000256" key="1">
    <source>
        <dbReference type="SAM" id="Phobius"/>
    </source>
</evidence>
<sequence length="147" mass="16070">MTFSTELTVVRLKPAARKLFVPTLVLAAVCFALAFLADQFSSADYEIALMAGALVVVLFWVFPLLSYLGSYLELTTKTLTYRFGFLGFRKKQLALAELSSLEIQKPSGLRAKVISILSVDGSELVVRGYSRTKLLAAEIEALAKATV</sequence>
<proteinExistence type="predicted"/>
<evidence type="ECO:0000313" key="2">
    <source>
        <dbReference type="EMBL" id="CAB4624176.1"/>
    </source>
</evidence>
<organism evidence="2">
    <name type="scientific">freshwater metagenome</name>
    <dbReference type="NCBI Taxonomy" id="449393"/>
    <lineage>
        <taxon>unclassified sequences</taxon>
        <taxon>metagenomes</taxon>
        <taxon>ecological metagenomes</taxon>
    </lineage>
</organism>
<name>A0A6J6II51_9ZZZZ</name>
<feature type="transmembrane region" description="Helical" evidence="1">
    <location>
        <begin position="19"/>
        <end position="37"/>
    </location>
</feature>
<keyword evidence="1" id="KW-1133">Transmembrane helix</keyword>
<gene>
    <name evidence="2" type="ORF">UFOPK2032_00096</name>
</gene>
<keyword evidence="1" id="KW-0472">Membrane</keyword>
<keyword evidence="1" id="KW-0812">Transmembrane</keyword>
<dbReference type="EMBL" id="CAEZVM010000002">
    <property type="protein sequence ID" value="CAB4624176.1"/>
    <property type="molecule type" value="Genomic_DNA"/>
</dbReference>